<dbReference type="InterPro" id="IPR035926">
    <property type="entry name" value="NusB-like_sf"/>
</dbReference>
<evidence type="ECO:0000259" key="6">
    <source>
        <dbReference type="Pfam" id="PF01029"/>
    </source>
</evidence>
<name>D1AIM6_SEBTE</name>
<dbReference type="Pfam" id="PF01029">
    <property type="entry name" value="NusB"/>
    <property type="match status" value="1"/>
</dbReference>
<dbReference type="InterPro" id="IPR006027">
    <property type="entry name" value="NusB_RsmB_TIM44"/>
</dbReference>
<sequence length="130" mass="15129">MGRRKLREEIFKLLFERELIDNDMDVRLAEVLSENNITKEEDIEFMREYIKNVTEHKESIEDKIKSKLVGWSFDILGTVEKTLLKMSFYEITEAGTGHEIVINETVELAKKYGEDKTPDFINGILADLVS</sequence>
<dbReference type="PANTHER" id="PTHR11078:SF3">
    <property type="entry name" value="ANTITERMINATION NUSB DOMAIN-CONTAINING PROTEIN"/>
    <property type="match status" value="1"/>
</dbReference>
<evidence type="ECO:0000256" key="3">
    <source>
        <dbReference type="ARBA" id="ARBA00022884"/>
    </source>
</evidence>
<gene>
    <name evidence="7" type="ordered locus">Sterm_1752</name>
</gene>
<evidence type="ECO:0000256" key="2">
    <source>
        <dbReference type="ARBA" id="ARBA00022814"/>
    </source>
</evidence>
<evidence type="ECO:0000313" key="7">
    <source>
        <dbReference type="EMBL" id="ACZ08610.1"/>
    </source>
</evidence>
<dbReference type="NCBIfam" id="TIGR01951">
    <property type="entry name" value="nusB"/>
    <property type="match status" value="1"/>
</dbReference>
<accession>D1AIM6</accession>
<dbReference type="GO" id="GO:0031564">
    <property type="term" value="P:transcription antitermination"/>
    <property type="evidence" value="ECO:0007669"/>
    <property type="project" value="UniProtKB-KW"/>
</dbReference>
<evidence type="ECO:0000256" key="1">
    <source>
        <dbReference type="ARBA" id="ARBA00005952"/>
    </source>
</evidence>
<keyword evidence="3" id="KW-0694">RNA-binding</keyword>
<dbReference type="GO" id="GO:0005829">
    <property type="term" value="C:cytosol"/>
    <property type="evidence" value="ECO:0007669"/>
    <property type="project" value="TreeGrafter"/>
</dbReference>
<keyword evidence="8" id="KW-1185">Reference proteome</keyword>
<dbReference type="GO" id="GO:0006353">
    <property type="term" value="P:DNA-templated transcription termination"/>
    <property type="evidence" value="ECO:0007669"/>
    <property type="project" value="InterPro"/>
</dbReference>
<evidence type="ECO:0000256" key="4">
    <source>
        <dbReference type="ARBA" id="ARBA00023015"/>
    </source>
</evidence>
<evidence type="ECO:0000256" key="5">
    <source>
        <dbReference type="ARBA" id="ARBA00023163"/>
    </source>
</evidence>
<evidence type="ECO:0000313" key="8">
    <source>
        <dbReference type="Proteomes" id="UP000000845"/>
    </source>
</evidence>
<dbReference type="PANTHER" id="PTHR11078">
    <property type="entry name" value="N UTILIZATION SUBSTANCE PROTEIN B-RELATED"/>
    <property type="match status" value="1"/>
</dbReference>
<dbReference type="InterPro" id="IPR011605">
    <property type="entry name" value="NusB_fam"/>
</dbReference>
<dbReference type="EMBL" id="CP001739">
    <property type="protein sequence ID" value="ACZ08610.1"/>
    <property type="molecule type" value="Genomic_DNA"/>
</dbReference>
<protein>
    <submittedName>
        <fullName evidence="7">NusB antitermination factor</fullName>
    </submittedName>
</protein>
<dbReference type="STRING" id="526218.Sterm_1752"/>
<reference evidence="8" key="1">
    <citation type="submission" date="2009-09" db="EMBL/GenBank/DDBJ databases">
        <title>The complete chromosome of Sebaldella termitidis ATCC 33386.</title>
        <authorList>
            <consortium name="US DOE Joint Genome Institute (JGI-PGF)"/>
            <person name="Lucas S."/>
            <person name="Copeland A."/>
            <person name="Lapidus A."/>
            <person name="Glavina del Rio T."/>
            <person name="Dalin E."/>
            <person name="Tice H."/>
            <person name="Bruce D."/>
            <person name="Goodwin L."/>
            <person name="Pitluck S."/>
            <person name="Kyrpides N."/>
            <person name="Mavromatis K."/>
            <person name="Ivanova N."/>
            <person name="Mikhailova N."/>
            <person name="Sims D."/>
            <person name="Meincke L."/>
            <person name="Brettin T."/>
            <person name="Detter J.C."/>
            <person name="Han C."/>
            <person name="Larimer F."/>
            <person name="Land M."/>
            <person name="Hauser L."/>
            <person name="Markowitz V."/>
            <person name="Cheng J.F."/>
            <person name="Hugenholtz P."/>
            <person name="Woyke T."/>
            <person name="Wu D."/>
            <person name="Eisen J.A."/>
        </authorList>
    </citation>
    <scope>NUCLEOTIDE SEQUENCE [LARGE SCALE GENOMIC DNA]</scope>
    <source>
        <strain evidence="8">ATCC 33386 / NCTC 11300</strain>
    </source>
</reference>
<organism evidence="7 8">
    <name type="scientific">Sebaldella termitidis (strain ATCC 33386 / NCTC 11300)</name>
    <dbReference type="NCBI Taxonomy" id="526218"/>
    <lineage>
        <taxon>Bacteria</taxon>
        <taxon>Fusobacteriati</taxon>
        <taxon>Fusobacteriota</taxon>
        <taxon>Fusobacteriia</taxon>
        <taxon>Fusobacteriales</taxon>
        <taxon>Leptotrichiaceae</taxon>
        <taxon>Sebaldella</taxon>
    </lineage>
</organism>
<dbReference type="AlphaFoldDB" id="D1AIM6"/>
<dbReference type="GO" id="GO:0003723">
    <property type="term" value="F:RNA binding"/>
    <property type="evidence" value="ECO:0007669"/>
    <property type="project" value="UniProtKB-KW"/>
</dbReference>
<dbReference type="SUPFAM" id="SSF48013">
    <property type="entry name" value="NusB-like"/>
    <property type="match status" value="1"/>
</dbReference>
<comment type="similarity">
    <text evidence="1">Belongs to the NusB family.</text>
</comment>
<dbReference type="Proteomes" id="UP000000845">
    <property type="component" value="Chromosome"/>
</dbReference>
<dbReference type="KEGG" id="str:Sterm_1752"/>
<keyword evidence="2" id="KW-0889">Transcription antitermination</keyword>
<dbReference type="eggNOG" id="COG0781">
    <property type="taxonomic scope" value="Bacteria"/>
</dbReference>
<keyword evidence="5" id="KW-0804">Transcription</keyword>
<dbReference type="HOGENOM" id="CLU_087843_3_3_0"/>
<reference evidence="7 8" key="2">
    <citation type="journal article" date="2010" name="Stand. Genomic Sci.">
        <title>Complete genome sequence of Sebaldella termitidis type strain (NCTC 11300).</title>
        <authorList>
            <person name="Harmon-Smith M."/>
            <person name="Celia L."/>
            <person name="Chertkov O."/>
            <person name="Lapidus A."/>
            <person name="Copeland A."/>
            <person name="Glavina Del Rio T."/>
            <person name="Nolan M."/>
            <person name="Lucas S."/>
            <person name="Tice H."/>
            <person name="Cheng J.F."/>
            <person name="Han C."/>
            <person name="Detter J.C."/>
            <person name="Bruce D."/>
            <person name="Goodwin L."/>
            <person name="Pitluck S."/>
            <person name="Pati A."/>
            <person name="Liolios K."/>
            <person name="Ivanova N."/>
            <person name="Mavromatis K."/>
            <person name="Mikhailova N."/>
            <person name="Chen A."/>
            <person name="Palaniappan K."/>
            <person name="Land M."/>
            <person name="Hauser L."/>
            <person name="Chang Y.J."/>
            <person name="Jeffries C.D."/>
            <person name="Brettin T."/>
            <person name="Goker M."/>
            <person name="Beck B."/>
            <person name="Bristow J."/>
            <person name="Eisen J.A."/>
            <person name="Markowitz V."/>
            <person name="Hugenholtz P."/>
            <person name="Kyrpides N.C."/>
            <person name="Klenk H.P."/>
            <person name="Chen F."/>
        </authorList>
    </citation>
    <scope>NUCLEOTIDE SEQUENCE [LARGE SCALE GENOMIC DNA]</scope>
    <source>
        <strain evidence="8">ATCC 33386 / NCTC 11300</strain>
    </source>
</reference>
<dbReference type="Gene3D" id="1.10.940.10">
    <property type="entry name" value="NusB-like"/>
    <property type="match status" value="1"/>
</dbReference>
<proteinExistence type="inferred from homology"/>
<feature type="domain" description="NusB/RsmB/TIM44" evidence="6">
    <location>
        <begin position="5"/>
        <end position="128"/>
    </location>
</feature>
<dbReference type="RefSeq" id="WP_012861206.1">
    <property type="nucleotide sequence ID" value="NC_013517.1"/>
</dbReference>
<keyword evidence="4" id="KW-0805">Transcription regulation</keyword>